<feature type="domain" description="Xylanolytic transcriptional activator regulatory" evidence="7">
    <location>
        <begin position="309"/>
        <end position="384"/>
    </location>
</feature>
<evidence type="ECO:0000259" key="7">
    <source>
        <dbReference type="SMART" id="SM00906"/>
    </source>
</evidence>
<dbReference type="InterPro" id="IPR007219">
    <property type="entry name" value="XnlR_reg_dom"/>
</dbReference>
<dbReference type="GO" id="GO:0005634">
    <property type="term" value="C:nucleus"/>
    <property type="evidence" value="ECO:0007669"/>
    <property type="project" value="UniProtKB-SubCell"/>
</dbReference>
<dbReference type="GO" id="GO:0008270">
    <property type="term" value="F:zinc ion binding"/>
    <property type="evidence" value="ECO:0007669"/>
    <property type="project" value="InterPro"/>
</dbReference>
<dbReference type="Proteomes" id="UP000217790">
    <property type="component" value="Unassembled WGS sequence"/>
</dbReference>
<reference evidence="9" key="1">
    <citation type="journal article" date="2017" name="Nat. Ecol. Evol.">
        <title>Genome expansion and lineage-specific genetic innovations in the forest pathogenic fungi Armillaria.</title>
        <authorList>
            <person name="Sipos G."/>
            <person name="Prasanna A.N."/>
            <person name="Walter M.C."/>
            <person name="O'Connor E."/>
            <person name="Balint B."/>
            <person name="Krizsan K."/>
            <person name="Kiss B."/>
            <person name="Hess J."/>
            <person name="Varga T."/>
            <person name="Slot J."/>
            <person name="Riley R."/>
            <person name="Boka B."/>
            <person name="Rigling D."/>
            <person name="Barry K."/>
            <person name="Lee J."/>
            <person name="Mihaltcheva S."/>
            <person name="LaButti K."/>
            <person name="Lipzen A."/>
            <person name="Waldron R."/>
            <person name="Moloney N.M."/>
            <person name="Sperisen C."/>
            <person name="Kredics L."/>
            <person name="Vagvoelgyi C."/>
            <person name="Patrignani A."/>
            <person name="Fitzpatrick D."/>
            <person name="Nagy I."/>
            <person name="Doyle S."/>
            <person name="Anderson J.B."/>
            <person name="Grigoriev I.V."/>
            <person name="Gueldener U."/>
            <person name="Muensterkoetter M."/>
            <person name="Nagy L.G."/>
        </authorList>
    </citation>
    <scope>NUCLEOTIDE SEQUENCE [LARGE SCALE GENOMIC DNA]</scope>
    <source>
        <strain evidence="9">Ar21-2</strain>
    </source>
</reference>
<accession>A0A2H3DSP4</accession>
<evidence type="ECO:0000313" key="8">
    <source>
        <dbReference type="EMBL" id="PBK98245.1"/>
    </source>
</evidence>
<dbReference type="Pfam" id="PF04082">
    <property type="entry name" value="Fungal_trans"/>
    <property type="match status" value="1"/>
</dbReference>
<gene>
    <name evidence="8" type="ORF">ARMGADRAFT_1130185</name>
</gene>
<dbReference type="EMBL" id="KZ293648">
    <property type="protein sequence ID" value="PBK98245.1"/>
    <property type="molecule type" value="Genomic_DNA"/>
</dbReference>
<keyword evidence="9" id="KW-1185">Reference proteome</keyword>
<feature type="region of interest" description="Disordered" evidence="6">
    <location>
        <begin position="73"/>
        <end position="96"/>
    </location>
</feature>
<dbReference type="STRING" id="47427.A0A2H3DSP4"/>
<evidence type="ECO:0000313" key="9">
    <source>
        <dbReference type="Proteomes" id="UP000217790"/>
    </source>
</evidence>
<dbReference type="GO" id="GO:0006351">
    <property type="term" value="P:DNA-templated transcription"/>
    <property type="evidence" value="ECO:0007669"/>
    <property type="project" value="InterPro"/>
</dbReference>
<dbReference type="GO" id="GO:0000976">
    <property type="term" value="F:transcription cis-regulatory region binding"/>
    <property type="evidence" value="ECO:0007669"/>
    <property type="project" value="TreeGrafter"/>
</dbReference>
<evidence type="ECO:0000256" key="4">
    <source>
        <dbReference type="ARBA" id="ARBA00023163"/>
    </source>
</evidence>
<comment type="subcellular location">
    <subcellularLocation>
        <location evidence="1">Nucleus</location>
    </subcellularLocation>
</comment>
<dbReference type="InParanoid" id="A0A2H3DSP4"/>
<evidence type="ECO:0000256" key="2">
    <source>
        <dbReference type="ARBA" id="ARBA00023015"/>
    </source>
</evidence>
<keyword evidence="4" id="KW-0804">Transcription</keyword>
<dbReference type="InterPro" id="IPR051089">
    <property type="entry name" value="prtT"/>
</dbReference>
<feature type="non-terminal residue" evidence="8">
    <location>
        <position position="1"/>
    </location>
</feature>
<proteinExistence type="predicted"/>
<organism evidence="8 9">
    <name type="scientific">Armillaria gallica</name>
    <name type="common">Bulbous honey fungus</name>
    <name type="synonym">Armillaria bulbosa</name>
    <dbReference type="NCBI Taxonomy" id="47427"/>
    <lineage>
        <taxon>Eukaryota</taxon>
        <taxon>Fungi</taxon>
        <taxon>Dikarya</taxon>
        <taxon>Basidiomycota</taxon>
        <taxon>Agaricomycotina</taxon>
        <taxon>Agaricomycetes</taxon>
        <taxon>Agaricomycetidae</taxon>
        <taxon>Agaricales</taxon>
        <taxon>Marasmiineae</taxon>
        <taxon>Physalacriaceae</taxon>
        <taxon>Armillaria</taxon>
    </lineage>
</organism>
<dbReference type="CDD" id="cd12148">
    <property type="entry name" value="fungal_TF_MHR"/>
    <property type="match status" value="1"/>
</dbReference>
<dbReference type="PANTHER" id="PTHR31845:SF19">
    <property type="entry name" value="TRANSCRIPTION FACTOR DOMAIN-CONTAINING PROTEIN"/>
    <property type="match status" value="1"/>
</dbReference>
<keyword evidence="2" id="KW-0805">Transcription regulation</keyword>
<evidence type="ECO:0000256" key="6">
    <source>
        <dbReference type="SAM" id="MobiDB-lite"/>
    </source>
</evidence>
<dbReference type="SMART" id="SM00906">
    <property type="entry name" value="Fungal_trans"/>
    <property type="match status" value="1"/>
</dbReference>
<keyword evidence="3" id="KW-0238">DNA-binding</keyword>
<name>A0A2H3DSP4_ARMGA</name>
<evidence type="ECO:0000256" key="1">
    <source>
        <dbReference type="ARBA" id="ARBA00004123"/>
    </source>
</evidence>
<protein>
    <recommendedName>
        <fullName evidence="7">Xylanolytic transcriptional activator regulatory domain-containing protein</fullName>
    </recommendedName>
</protein>
<dbReference type="AlphaFoldDB" id="A0A2H3DSP4"/>
<dbReference type="GO" id="GO:0000981">
    <property type="term" value="F:DNA-binding transcription factor activity, RNA polymerase II-specific"/>
    <property type="evidence" value="ECO:0007669"/>
    <property type="project" value="TreeGrafter"/>
</dbReference>
<sequence>SERERLLSKIRQKDAVIESLLKQLYNPYLATPHSIDEYRKSISPSDANNPSTLAWLGRLKSSVPIGAGILFNPPYGEDEEPNEEGTGRFLHGEQHDPLSYSDREAQEREKMQVAFDESLYVPVGLIPDLLKFSSSKGKEKGYEDVQHGIAWYCEAREDSSEHGSFHHRRVPTTKLKFAHGFPFPGSSLCRPKELDSPDILVLGLVTLEDAEQLFDLIIIQPFIAILDPVLFTPKLTLARCPVLFTVICAITSRYHARKSSIYPIAMRFAKQSAAKALIHGEMKSVELCQAYILMSMYPVPERSWDRDLSWLYTGLAISIATALRLDQTPKIDSATENEERESLNRVRVWQVCFHIDRGSAIQSGRPWMMKEDVIIRHSEEWYKQSPYALDYDAHTWGYNALLLIVTRFHNEDYSGQSGLINSERENLRDVIMRYDVEIKVLKEQWKRKFKAGGDHRHGSMLRRGLLHFFVAYNRLVMFSFGFHHVFHTGIEAWYDYFFSKSLECATSVIRCMTEDLAPSGFMRYATDRHFMCVAFAAVFLFKLLRPEFSSLLKKDDKDESLNLIGILIDKFNSSDIAVDDRHTPKLYARFLATLLSKYRRNIPREKAVGDLQTVPTKNTDVGGEMSDDCGNYQQRQIIQDQNYDSSGRQWPQLQTPTYKPEATHTTGVWPQFGDGMEFLYPGSQGGMSEDEVLALMQGLNHPEWFGGMLMPRYVFSGFAAYTRHYLTGFGI</sequence>
<evidence type="ECO:0000256" key="3">
    <source>
        <dbReference type="ARBA" id="ARBA00023125"/>
    </source>
</evidence>
<dbReference type="PANTHER" id="PTHR31845">
    <property type="entry name" value="FINGER DOMAIN PROTEIN, PUTATIVE-RELATED"/>
    <property type="match status" value="1"/>
</dbReference>
<keyword evidence="5" id="KW-0539">Nucleus</keyword>
<evidence type="ECO:0000256" key="5">
    <source>
        <dbReference type="ARBA" id="ARBA00023242"/>
    </source>
</evidence>
<dbReference type="OrthoDB" id="3163292at2759"/>